<dbReference type="SUPFAM" id="SSF53613">
    <property type="entry name" value="Ribokinase-like"/>
    <property type="match status" value="1"/>
</dbReference>
<keyword evidence="1" id="KW-0808">Transferase</keyword>
<proteinExistence type="predicted"/>
<dbReference type="PANTHER" id="PTHR10584:SF166">
    <property type="entry name" value="RIBOKINASE"/>
    <property type="match status" value="1"/>
</dbReference>
<dbReference type="InterPro" id="IPR029056">
    <property type="entry name" value="Ribokinase-like"/>
</dbReference>
<sequence>MSTVSPDVLVLGEPLVEVSASEPFRDGATVRLAFSGDALNAAAAAAAAGAHTALLARVPDDELGDALVARVTELGIDTGAVIRVPGQHGVYFTHSDPSGRRQFAYARSGSAGSTLCPDDVAAVVEDAGVVLAGGITAAVSESAAAAVLHAAERARRFVYDPNFRPRLTSAEKAVATLRRVAPLAELVTPSWPEEARTLLGLAADATPHAAVAAARALGAAAVALTRGSDGVLVGTAAEVVAVPAAPPPRVVDQTGAGDVFAGTVAARLALGDELLDAVRLGTAAASLSVQGRGGTGFLPTLAQSRAAVEETRA</sequence>
<dbReference type="AlphaFoldDB" id="A0A837D997"/>
<evidence type="ECO:0000313" key="5">
    <source>
        <dbReference type="Proteomes" id="UP000030848"/>
    </source>
</evidence>
<evidence type="ECO:0000256" key="1">
    <source>
        <dbReference type="ARBA" id="ARBA00022679"/>
    </source>
</evidence>
<dbReference type="Gene3D" id="3.40.1190.20">
    <property type="match status" value="1"/>
</dbReference>
<evidence type="ECO:0000259" key="3">
    <source>
        <dbReference type="Pfam" id="PF00294"/>
    </source>
</evidence>
<dbReference type="EMBL" id="JRZE01000004">
    <property type="protein sequence ID" value="KHF44002.1"/>
    <property type="molecule type" value="Genomic_DNA"/>
</dbReference>
<organism evidence="4 5">
    <name type="scientific">Saccharomonospora viridis</name>
    <dbReference type="NCBI Taxonomy" id="1852"/>
    <lineage>
        <taxon>Bacteria</taxon>
        <taxon>Bacillati</taxon>
        <taxon>Actinomycetota</taxon>
        <taxon>Actinomycetes</taxon>
        <taxon>Pseudonocardiales</taxon>
        <taxon>Pseudonocardiaceae</taxon>
        <taxon>Saccharomonospora</taxon>
    </lineage>
</organism>
<dbReference type="PANTHER" id="PTHR10584">
    <property type="entry name" value="SUGAR KINASE"/>
    <property type="match status" value="1"/>
</dbReference>
<evidence type="ECO:0000256" key="2">
    <source>
        <dbReference type="ARBA" id="ARBA00022777"/>
    </source>
</evidence>
<dbReference type="Proteomes" id="UP000030848">
    <property type="component" value="Unassembled WGS sequence"/>
</dbReference>
<dbReference type="Pfam" id="PF00294">
    <property type="entry name" value="PfkB"/>
    <property type="match status" value="1"/>
</dbReference>
<comment type="caution">
    <text evidence="4">The sequence shown here is derived from an EMBL/GenBank/DDBJ whole genome shotgun (WGS) entry which is preliminary data.</text>
</comment>
<feature type="domain" description="Carbohydrate kinase PfkB" evidence="3">
    <location>
        <begin position="22"/>
        <end position="300"/>
    </location>
</feature>
<dbReference type="InterPro" id="IPR011611">
    <property type="entry name" value="PfkB_dom"/>
</dbReference>
<dbReference type="RefSeq" id="WP_177206858.1">
    <property type="nucleotide sequence ID" value="NZ_CALJZO010000083.1"/>
</dbReference>
<dbReference type="GO" id="GO:0016301">
    <property type="term" value="F:kinase activity"/>
    <property type="evidence" value="ECO:0007669"/>
    <property type="project" value="UniProtKB-KW"/>
</dbReference>
<keyword evidence="2 4" id="KW-0418">Kinase</keyword>
<gene>
    <name evidence="4" type="ORF">MINT15_23070</name>
</gene>
<evidence type="ECO:0000313" key="4">
    <source>
        <dbReference type="EMBL" id="KHF44002.1"/>
    </source>
</evidence>
<reference evidence="4 5" key="1">
    <citation type="submission" date="2014-10" db="EMBL/GenBank/DDBJ databases">
        <title>Genome sequence of Micropolyspora internatus JCM3315.</title>
        <authorList>
            <person name="Shin S.-K."/>
            <person name="Yi H."/>
        </authorList>
    </citation>
    <scope>NUCLEOTIDE SEQUENCE [LARGE SCALE GENOMIC DNA]</scope>
    <source>
        <strain evidence="4 5">JCM 3315</strain>
    </source>
</reference>
<name>A0A837D997_9PSEU</name>
<accession>A0A837D997</accession>
<dbReference type="GO" id="GO:0005829">
    <property type="term" value="C:cytosol"/>
    <property type="evidence" value="ECO:0007669"/>
    <property type="project" value="TreeGrafter"/>
</dbReference>
<protein>
    <submittedName>
        <fullName evidence="4">2-keto-3-deoxygluconate kinase</fullName>
    </submittedName>
</protein>